<name>A0AAE3XNW0_9BACT</name>
<feature type="domain" description="MBG" evidence="3">
    <location>
        <begin position="633"/>
        <end position="702"/>
    </location>
</feature>
<dbReference type="PANTHER" id="PTHR24366:SF96">
    <property type="entry name" value="LEUCINE RICH REPEAT CONTAINING 53"/>
    <property type="match status" value="1"/>
</dbReference>
<dbReference type="Gene3D" id="3.30.160.710">
    <property type="match status" value="1"/>
</dbReference>
<organism evidence="4 5">
    <name type="scientific">Aureibacter tunicatorum</name>
    <dbReference type="NCBI Taxonomy" id="866807"/>
    <lineage>
        <taxon>Bacteria</taxon>
        <taxon>Pseudomonadati</taxon>
        <taxon>Bacteroidota</taxon>
        <taxon>Cytophagia</taxon>
        <taxon>Cytophagales</taxon>
        <taxon>Persicobacteraceae</taxon>
        <taxon>Aureibacter</taxon>
    </lineage>
</organism>
<feature type="domain" description="MBG" evidence="3">
    <location>
        <begin position="789"/>
        <end position="860"/>
    </location>
</feature>
<feature type="domain" description="MBG" evidence="3">
    <location>
        <begin position="869"/>
        <end position="940"/>
    </location>
</feature>
<protein>
    <submittedName>
        <fullName evidence="4">Gliding motility-associated-like protein</fullName>
    </submittedName>
</protein>
<dbReference type="EMBL" id="JAVDQD010000002">
    <property type="protein sequence ID" value="MDR6239206.1"/>
    <property type="molecule type" value="Genomic_DNA"/>
</dbReference>
<feature type="domain" description="MBG" evidence="3">
    <location>
        <begin position="559"/>
        <end position="620"/>
    </location>
</feature>
<dbReference type="Pfam" id="PF13585">
    <property type="entry name" value="CHU_C"/>
    <property type="match status" value="1"/>
</dbReference>
<feature type="domain" description="MBG" evidence="3">
    <location>
        <begin position="1026"/>
        <end position="1096"/>
    </location>
</feature>
<dbReference type="InterPro" id="IPR032675">
    <property type="entry name" value="LRR_dom_sf"/>
</dbReference>
<dbReference type="Gene3D" id="3.80.10.10">
    <property type="entry name" value="Ribonuclease Inhibitor"/>
    <property type="match status" value="2"/>
</dbReference>
<evidence type="ECO:0000256" key="2">
    <source>
        <dbReference type="ARBA" id="ARBA00022737"/>
    </source>
</evidence>
<proteinExistence type="predicted"/>
<evidence type="ECO:0000256" key="1">
    <source>
        <dbReference type="ARBA" id="ARBA00022614"/>
    </source>
</evidence>
<accession>A0AAE3XNW0</accession>
<keyword evidence="5" id="KW-1185">Reference proteome</keyword>
<dbReference type="PANTHER" id="PTHR24366">
    <property type="entry name" value="IG(IMMUNOGLOBULIN) AND LRR(LEUCINE RICH REPEAT) DOMAINS"/>
    <property type="match status" value="1"/>
</dbReference>
<dbReference type="InterPro" id="IPR041286">
    <property type="entry name" value="MBG_2"/>
</dbReference>
<feature type="domain" description="MBG" evidence="3">
    <location>
        <begin position="710"/>
        <end position="783"/>
    </location>
</feature>
<sequence>MRALAFLIFTLSFFHLGEVLGQVTNCDLGDLQILKNIQDTNDPQNDLGWEIDLDARTFDGGRASWTGAEPRRVTSIRLYYERETTGVFDLRGLDELKEVVIHYSGASGILLDENQQLKELELNNLDESMTAIDLTTQNELEDVDLRGNDLSEVELSNSKETLKRLDISSNPIKEFDPTIFIHLEYLRINSTHVKSLDFTGLDKLTSLGFGSNDIETYHLADLPALEYVYFRGPWTSGDPYKKMKSITFANLPKLKVLDGEQNSLTTLDIDFLQTLETINLERNDFESLPFNGLLALKNLDFSKNPIEGVLDLTSFPALEEFNVNSCNLSDVLVQDISKLKKVDLSWNKFKMTTQLRYLGIPEADDLYHRGTMLILDHNVKVGEVIDLTGELIINGNETEYHWKAFWAHTYPDLLVDTETEPNPDAPIRLVAPGKYMFKKPGEYYCFMGNETYGPYDPYQGVQSHPFTVTHEPKLIFEDEVLTFGDADFLLEADTDAEVTVVYEFVGDDNGNRIIYNNGNRYLNIRNAGEIKIKAIIPERDGYLAVEKIATFIILPKEVVITPDDLSKVYGENDPDFSFASEGLLQGYSISGMLNREDGENAGTYKFELGTLSVHSNFTLKLGDHYFEVLRKTITVSAVDHAKNLGASDPALTYNADQLINGDQFSGSLMREAGESEGEYPILLGTLTAGSNYDIIFDGATFTILNNTFDLTIRANTKNKVYGNMDPELDYIVEGLQNGDQMIGDLTRVAGEEAGVYAIQQGSLDVNTNGNRNYRIVYESADFTINKRLLTISVEDKSKTYGDNDPVFTYQVTGLVDGDQILGELEREIGEDIGNYIISQGTMNVDKTDNYDLTFERGNLTILKLNAVVNITAKEASKVYGEQDPELEYEVSGLEAGGMLSGKISREIGENAGVYSIGIGSLAISSNLNINYSINFVESEFQIIKKNLSIVAEDKSKIFGEADPELTFVATGLVFGDQLQGSLQRLAGEDVGDYLIRQGTLTPDKPENYALVFHEGDFKISPKEVVITVTANDVRKTYGDDDPLLSFMVEGLREGDGMIGQLERVSGEDIGDYAIRQGSLTAETTNENISYAVDFIGANLSIDKKSLILTVENKTKISGNNDPELTYKTIGLVDGDNLSGKLIRQNGEEAGTYEILQGTLNAGNNYELIFIKGVFTIIENELIPIRVQINSVEKEYGEVDPDLVYDVISNDYRHIVSGKPSRVEGENVGEYAISGMGLSVPNGYELVYDEAFLKINPAIVTITVHDHKRLFGEENPEFTFQAEGFKNEDDINVLLLEATLNCEADRDSEPGVYAIEMSQIYAQNYEFEIFDGVLTVLPEVEVQGIITANGDGHNDTWRIKNAEMYEKLRVSVYSPDGKRVYFTENYNEENNWEPSDDQQGNYSYVIETSTGEKFTGFLLIKNQ</sequence>
<evidence type="ECO:0000313" key="4">
    <source>
        <dbReference type="EMBL" id="MDR6239206.1"/>
    </source>
</evidence>
<keyword evidence="1" id="KW-0433">Leucine-rich repeat</keyword>
<dbReference type="SUPFAM" id="SSF52058">
    <property type="entry name" value="L domain-like"/>
    <property type="match status" value="1"/>
</dbReference>
<feature type="domain" description="MBG" evidence="3">
    <location>
        <begin position="947"/>
        <end position="1017"/>
    </location>
</feature>
<gene>
    <name evidence="4" type="ORF">HNQ88_002243</name>
</gene>
<dbReference type="Pfam" id="PF18676">
    <property type="entry name" value="MBG_2"/>
    <property type="match status" value="10"/>
</dbReference>
<evidence type="ECO:0000313" key="5">
    <source>
        <dbReference type="Proteomes" id="UP001185092"/>
    </source>
</evidence>
<dbReference type="Proteomes" id="UP001185092">
    <property type="component" value="Unassembled WGS sequence"/>
</dbReference>
<comment type="caution">
    <text evidence="4">The sequence shown here is derived from an EMBL/GenBank/DDBJ whole genome shotgun (WGS) entry which is preliminary data.</text>
</comment>
<feature type="domain" description="MBG" evidence="3">
    <location>
        <begin position="1259"/>
        <end position="1334"/>
    </location>
</feature>
<keyword evidence="2" id="KW-0677">Repeat</keyword>
<dbReference type="RefSeq" id="WP_309938790.1">
    <property type="nucleotide sequence ID" value="NZ_AP025305.1"/>
</dbReference>
<reference evidence="4" key="1">
    <citation type="submission" date="2023-07" db="EMBL/GenBank/DDBJ databases">
        <title>Genomic Encyclopedia of Type Strains, Phase IV (KMG-IV): sequencing the most valuable type-strain genomes for metagenomic binning, comparative biology and taxonomic classification.</title>
        <authorList>
            <person name="Goeker M."/>
        </authorList>
    </citation>
    <scope>NUCLEOTIDE SEQUENCE</scope>
    <source>
        <strain evidence="4">DSM 26174</strain>
    </source>
</reference>
<feature type="domain" description="MBG" evidence="3">
    <location>
        <begin position="1185"/>
        <end position="1252"/>
    </location>
</feature>
<feature type="domain" description="MBG" evidence="3">
    <location>
        <begin position="1106"/>
        <end position="1175"/>
    </location>
</feature>
<evidence type="ECO:0000259" key="3">
    <source>
        <dbReference type="Pfam" id="PF18676"/>
    </source>
</evidence>